<dbReference type="Proteomes" id="UP000054302">
    <property type="component" value="Unassembled WGS sequence"/>
</dbReference>
<evidence type="ECO:0000313" key="3">
    <source>
        <dbReference type="Proteomes" id="UP000054302"/>
    </source>
</evidence>
<dbReference type="VEuPathDB" id="FungiDB:PV10_03086"/>
<evidence type="ECO:0000256" key="1">
    <source>
        <dbReference type="SAM" id="MobiDB-lite"/>
    </source>
</evidence>
<protein>
    <submittedName>
        <fullName evidence="2">Uncharacterized protein</fullName>
    </submittedName>
</protein>
<dbReference type="AlphaFoldDB" id="A0A0D2A8X9"/>
<organism evidence="2 3">
    <name type="scientific">Exophiala mesophila</name>
    <name type="common">Black yeast-like fungus</name>
    <dbReference type="NCBI Taxonomy" id="212818"/>
    <lineage>
        <taxon>Eukaryota</taxon>
        <taxon>Fungi</taxon>
        <taxon>Dikarya</taxon>
        <taxon>Ascomycota</taxon>
        <taxon>Pezizomycotina</taxon>
        <taxon>Eurotiomycetes</taxon>
        <taxon>Chaetothyriomycetidae</taxon>
        <taxon>Chaetothyriales</taxon>
        <taxon>Herpotrichiellaceae</taxon>
        <taxon>Exophiala</taxon>
    </lineage>
</organism>
<dbReference type="GeneID" id="27320931"/>
<name>A0A0D2A8X9_EXOME</name>
<gene>
    <name evidence="2" type="ORF">PV10_03086</name>
</gene>
<feature type="compositionally biased region" description="Basic residues" evidence="1">
    <location>
        <begin position="30"/>
        <end position="41"/>
    </location>
</feature>
<reference evidence="2 3" key="1">
    <citation type="submission" date="2015-01" db="EMBL/GenBank/DDBJ databases">
        <title>The Genome Sequence of Exophiala mesophila CBS40295.</title>
        <authorList>
            <consortium name="The Broad Institute Genomics Platform"/>
            <person name="Cuomo C."/>
            <person name="de Hoog S."/>
            <person name="Gorbushina A."/>
            <person name="Stielow B."/>
            <person name="Teixiera M."/>
            <person name="Abouelleil A."/>
            <person name="Chapman S.B."/>
            <person name="Priest M."/>
            <person name="Young S.K."/>
            <person name="Wortman J."/>
            <person name="Nusbaum C."/>
            <person name="Birren B."/>
        </authorList>
    </citation>
    <scope>NUCLEOTIDE SEQUENCE [LARGE SCALE GENOMIC DNA]</scope>
    <source>
        <strain evidence="2 3">CBS 40295</strain>
    </source>
</reference>
<proteinExistence type="predicted"/>
<dbReference type="RefSeq" id="XP_016227002.1">
    <property type="nucleotide sequence ID" value="XM_016367484.1"/>
</dbReference>
<dbReference type="EMBL" id="KN847521">
    <property type="protein sequence ID" value="KIV95428.1"/>
    <property type="molecule type" value="Genomic_DNA"/>
</dbReference>
<dbReference type="OrthoDB" id="4127142at2759"/>
<dbReference type="HOGENOM" id="CLU_025452_1_0_1"/>
<feature type="region of interest" description="Disordered" evidence="1">
    <location>
        <begin position="22"/>
        <end position="41"/>
    </location>
</feature>
<evidence type="ECO:0000313" key="2">
    <source>
        <dbReference type="EMBL" id="KIV95428.1"/>
    </source>
</evidence>
<keyword evidence="3" id="KW-1185">Reference proteome</keyword>
<sequence>MGDAPFSELRFVPERSTISKREQELEIARQRSHAAKVSHQKRRLKQQASFADYSKIVYYAPETRTYKVLVENDSPDQDDPGSSTHTAGPVETQLQLLQQVDETARSISDIIPGRHSDPFNAQGVSISPRINQLLTFIRDIYLPGLYVTSFTKRSGAATPPVTTYAEGFNLSGHRRAFTIWTSMKEELTDQGRALAWLSSYAPVMARYSSPHVRRELLLMATEMKLKSMSILKKKIGSLSNTLPPDIALLAQIVSLFRASCKKRDLTSAKVHAEIIRCLIDRIHQGSHQIRTLFITLLSNDTEVALSNMSHTFFEYERWVEAQFQKFWWNQGIFNLPPVPLQHLDLHPSIRILPSRSACIRLRRYLMIRRMKMNLKDPEDVARSDVIFAWVSNYSMYDLGLLMNVYVNLLEGRGYDQSLVIRSAEASVALTALYCYRWGIHQATIYGGDHRDGMHLTIINRLQNVLQTTLELATPQDLLHYQETILWMLFYGARYEYRVNRKNPNKTTTTSQRWFGHKFAQQVHVLGLSTWEDVRQVMRRFIFFEFLELDVDLWFEETLQEFSQLTSQV</sequence>
<accession>A0A0D2A8X9</accession>